<keyword evidence="1" id="KW-0732">Signal</keyword>
<evidence type="ECO:0000313" key="2">
    <source>
        <dbReference type="EMBL" id="JAI14561.1"/>
    </source>
</evidence>
<accession>A0A0K8TKC6</accession>
<dbReference type="EMBL" id="GDAI01003042">
    <property type="protein sequence ID" value="JAI14561.1"/>
    <property type="molecule type" value="mRNA"/>
</dbReference>
<feature type="signal peptide" evidence="1">
    <location>
        <begin position="1"/>
        <end position="21"/>
    </location>
</feature>
<name>A0A0K8TKC6_TABBR</name>
<dbReference type="AlphaFoldDB" id="A0A0K8TKC6"/>
<feature type="chain" id="PRO_5005520198" evidence="1">
    <location>
        <begin position="22"/>
        <end position="207"/>
    </location>
</feature>
<organism evidence="2">
    <name type="scientific">Tabanus bromius</name>
    <name type="common">Band-eyed brown horse fly</name>
    <dbReference type="NCBI Taxonomy" id="304241"/>
    <lineage>
        <taxon>Eukaryota</taxon>
        <taxon>Metazoa</taxon>
        <taxon>Ecdysozoa</taxon>
        <taxon>Arthropoda</taxon>
        <taxon>Hexapoda</taxon>
        <taxon>Insecta</taxon>
        <taxon>Pterygota</taxon>
        <taxon>Neoptera</taxon>
        <taxon>Endopterygota</taxon>
        <taxon>Diptera</taxon>
        <taxon>Brachycera</taxon>
        <taxon>Tabanomorpha</taxon>
        <taxon>Tabanoidea</taxon>
        <taxon>Tabanidae</taxon>
        <taxon>Tabanus</taxon>
    </lineage>
</organism>
<reference evidence="2" key="1">
    <citation type="journal article" date="2015" name="Insect Biochem. Mol. Biol.">
        <title>An insight into the sialome of the horse fly, Tabanus bromius.</title>
        <authorList>
            <person name="Ribeiro J.M."/>
            <person name="Kazimirova M."/>
            <person name="Takac P."/>
            <person name="Andersen J.F."/>
            <person name="Francischetti I.M."/>
        </authorList>
    </citation>
    <scope>NUCLEOTIDE SEQUENCE</scope>
</reference>
<sequence length="207" mass="21965">MKLTLVLFLVIFTLLESPVNGQIWPWQTTQGSLPTPSTNIDGSDGGVISLNYAFDVNNLIPNGIRNWISGGLASIQNEILSVLGSMGGTNADTLKMINAVMSTIDQFAQSRGANADMLDAQLNALRQQLLGLSTAQLQRSRSTVSQSNSSLVLSAQALGQNIASQLSYLESTVSPTLPCASQAYSVLAEAADLEPERTALCLAEGYE</sequence>
<feature type="non-terminal residue" evidence="2">
    <location>
        <position position="207"/>
    </location>
</feature>
<evidence type="ECO:0000256" key="1">
    <source>
        <dbReference type="SAM" id="SignalP"/>
    </source>
</evidence>
<proteinExistence type="evidence at transcript level"/>
<protein>
    <submittedName>
        <fullName evidence="2">Putative secreted protein</fullName>
    </submittedName>
</protein>